<dbReference type="PANTHER" id="PTHR46429:SF1">
    <property type="entry name" value="23S RRNA (GUANOSINE-2'-O-)-METHYLTRANSFERASE RLMB"/>
    <property type="match status" value="1"/>
</dbReference>
<dbReference type="GO" id="GO:0006396">
    <property type="term" value="P:RNA processing"/>
    <property type="evidence" value="ECO:0007669"/>
    <property type="project" value="InterPro"/>
</dbReference>
<dbReference type="NCBIfam" id="TIGR00186">
    <property type="entry name" value="rRNA_methyl_3"/>
    <property type="match status" value="1"/>
</dbReference>
<organism evidence="4 5">
    <name type="scientific">Candidatus Gallipaludibacter merdavium</name>
    <dbReference type="NCBI Taxonomy" id="2840839"/>
    <lineage>
        <taxon>Bacteria</taxon>
        <taxon>Pseudomonadati</taxon>
        <taxon>Bacteroidota</taxon>
        <taxon>Bacteroidia</taxon>
        <taxon>Bacteroidales</taxon>
        <taxon>Candidatus Gallipaludibacter</taxon>
    </lineage>
</organism>
<gene>
    <name evidence="4" type="primary">rlmB</name>
    <name evidence="4" type="ORF">IAA73_04490</name>
</gene>
<dbReference type="PANTHER" id="PTHR46429">
    <property type="entry name" value="23S RRNA (GUANOSINE-2'-O-)-METHYLTRANSFERASE RLMB"/>
    <property type="match status" value="1"/>
</dbReference>
<dbReference type="SUPFAM" id="SSF75217">
    <property type="entry name" value="alpha/beta knot"/>
    <property type="match status" value="1"/>
</dbReference>
<dbReference type="AlphaFoldDB" id="A0A9D9HSW5"/>
<dbReference type="InterPro" id="IPR004441">
    <property type="entry name" value="rRNA_MeTrfase_TrmH"/>
</dbReference>
<keyword evidence="2" id="KW-0808">Transferase</keyword>
<dbReference type="GO" id="GO:0003723">
    <property type="term" value="F:RNA binding"/>
    <property type="evidence" value="ECO:0007669"/>
    <property type="project" value="InterPro"/>
</dbReference>
<dbReference type="CDD" id="cd18103">
    <property type="entry name" value="SpoU-like_RlmB"/>
    <property type="match status" value="1"/>
</dbReference>
<dbReference type="InterPro" id="IPR029028">
    <property type="entry name" value="Alpha/beta_knot_MTases"/>
</dbReference>
<feature type="domain" description="RNA 2-O ribose methyltransferase substrate binding" evidence="3">
    <location>
        <begin position="34"/>
        <end position="108"/>
    </location>
</feature>
<dbReference type="InterPro" id="IPR001537">
    <property type="entry name" value="SpoU_MeTrfase"/>
</dbReference>
<evidence type="ECO:0000256" key="1">
    <source>
        <dbReference type="ARBA" id="ARBA00022603"/>
    </source>
</evidence>
<dbReference type="Pfam" id="PF00588">
    <property type="entry name" value="SpoU_methylase"/>
    <property type="match status" value="1"/>
</dbReference>
<dbReference type="Gene3D" id="3.40.1280.10">
    <property type="match status" value="1"/>
</dbReference>
<reference evidence="4" key="2">
    <citation type="journal article" date="2021" name="PeerJ">
        <title>Extensive microbial diversity within the chicken gut microbiome revealed by metagenomics and culture.</title>
        <authorList>
            <person name="Gilroy R."/>
            <person name="Ravi A."/>
            <person name="Getino M."/>
            <person name="Pursley I."/>
            <person name="Horton D.L."/>
            <person name="Alikhan N.F."/>
            <person name="Baker D."/>
            <person name="Gharbi K."/>
            <person name="Hall N."/>
            <person name="Watson M."/>
            <person name="Adriaenssens E.M."/>
            <person name="Foster-Nyarko E."/>
            <person name="Jarju S."/>
            <person name="Secka A."/>
            <person name="Antonio M."/>
            <person name="Oren A."/>
            <person name="Chaudhuri R.R."/>
            <person name="La Ragione R."/>
            <person name="Hildebrand F."/>
            <person name="Pallen M.J."/>
        </authorList>
    </citation>
    <scope>NUCLEOTIDE SEQUENCE</scope>
    <source>
        <strain evidence="4">G3-3990</strain>
    </source>
</reference>
<dbReference type="SUPFAM" id="SSF55315">
    <property type="entry name" value="L30e-like"/>
    <property type="match status" value="1"/>
</dbReference>
<dbReference type="InterPro" id="IPR029026">
    <property type="entry name" value="tRNA_m1G_MTases_N"/>
</dbReference>
<protein>
    <submittedName>
        <fullName evidence="4">23S rRNA (Guanosine(2251)-2'-O)-methyltransferase RlmB</fullName>
    </submittedName>
</protein>
<dbReference type="Pfam" id="PF08032">
    <property type="entry name" value="SpoU_sub_bind"/>
    <property type="match status" value="1"/>
</dbReference>
<dbReference type="Gene3D" id="3.30.1330.30">
    <property type="match status" value="1"/>
</dbReference>
<dbReference type="GO" id="GO:0008173">
    <property type="term" value="F:RNA methyltransferase activity"/>
    <property type="evidence" value="ECO:0007669"/>
    <property type="project" value="InterPro"/>
</dbReference>
<evidence type="ECO:0000259" key="3">
    <source>
        <dbReference type="SMART" id="SM00967"/>
    </source>
</evidence>
<evidence type="ECO:0000313" key="5">
    <source>
        <dbReference type="Proteomes" id="UP000823641"/>
    </source>
</evidence>
<dbReference type="GO" id="GO:0032259">
    <property type="term" value="P:methylation"/>
    <property type="evidence" value="ECO:0007669"/>
    <property type="project" value="UniProtKB-KW"/>
</dbReference>
<dbReference type="InterPro" id="IPR029064">
    <property type="entry name" value="Ribosomal_eL30-like_sf"/>
</dbReference>
<comment type="caution">
    <text evidence="4">The sequence shown here is derived from an EMBL/GenBank/DDBJ whole genome shotgun (WGS) entry which is preliminary data.</text>
</comment>
<evidence type="ECO:0000256" key="2">
    <source>
        <dbReference type="ARBA" id="ARBA00022679"/>
    </source>
</evidence>
<dbReference type="GO" id="GO:0005829">
    <property type="term" value="C:cytosol"/>
    <property type="evidence" value="ECO:0007669"/>
    <property type="project" value="TreeGrafter"/>
</dbReference>
<dbReference type="Proteomes" id="UP000823641">
    <property type="component" value="Unassembled WGS sequence"/>
</dbReference>
<dbReference type="SMART" id="SM00967">
    <property type="entry name" value="SpoU_sub_bind"/>
    <property type="match status" value="1"/>
</dbReference>
<dbReference type="InterPro" id="IPR013123">
    <property type="entry name" value="SpoU_subst-bd"/>
</dbReference>
<sequence length="273" mass="30170">MYYSNEKPKRYSINNDRVRKDYSQYTRQRPEKEMIFGIRAVLEAIQAGKDIEKILIRRDLGGDLARELFEVIKGTSIPVQRVPMEKLNRTTQKNHQGVLAFISPITFQHVSDIIPTIYEEGRTPLLVILDGVTDVRNLGAIARTCECAGVDALIIPNKGGAAINADAIKTSAGALHRLPVCREDNLQETLRFLQASGISVVAATEKTDSQYTDVPMVHPTAILMGAEDVGISEELLEMCDQRAAIPILGKIESLNVSVAAGILIYEAVRQRRG</sequence>
<proteinExistence type="predicted"/>
<keyword evidence="1" id="KW-0489">Methyltransferase</keyword>
<name>A0A9D9HSW5_9BACT</name>
<dbReference type="EMBL" id="JADIMG010000045">
    <property type="protein sequence ID" value="MBO8459576.1"/>
    <property type="molecule type" value="Genomic_DNA"/>
</dbReference>
<accession>A0A9D9HSW5</accession>
<reference evidence="4" key="1">
    <citation type="submission" date="2020-10" db="EMBL/GenBank/DDBJ databases">
        <authorList>
            <person name="Gilroy R."/>
        </authorList>
    </citation>
    <scope>NUCLEOTIDE SEQUENCE</scope>
    <source>
        <strain evidence="4">G3-3990</strain>
    </source>
</reference>
<evidence type="ECO:0000313" key="4">
    <source>
        <dbReference type="EMBL" id="MBO8459576.1"/>
    </source>
</evidence>